<accession>A0ABS1T925</accession>
<reference evidence="2 3" key="1">
    <citation type="submission" date="2021-01" db="EMBL/GenBank/DDBJ databases">
        <title>Genome public.</title>
        <authorList>
            <person name="Liu C."/>
            <person name="Sun Q."/>
        </authorList>
    </citation>
    <scope>NUCLEOTIDE SEQUENCE [LARGE SCALE GENOMIC DNA]</scope>
    <source>
        <strain evidence="2 3">YIM B02515</strain>
    </source>
</reference>
<dbReference type="Proteomes" id="UP000632377">
    <property type="component" value="Unassembled WGS sequence"/>
</dbReference>
<comment type="caution">
    <text evidence="2">The sequence shown here is derived from an EMBL/GenBank/DDBJ whole genome shotgun (WGS) entry which is preliminary data.</text>
</comment>
<gene>
    <name evidence="2" type="ORF">JK636_01980</name>
</gene>
<evidence type="ECO:0000313" key="3">
    <source>
        <dbReference type="Proteomes" id="UP000632377"/>
    </source>
</evidence>
<sequence length="130" mass="14603">MSETKNDKDFSIRICTIVIDCKDANALADFYANLLGWQKHADNPEWISVKKPGIYPFLLFQEEAGYKAPVWPDTTNEQQKSIHFDFAVSDVKKAIHHAIDCGATIAPVQFSDDWTVMIDPAGHPFCICKG</sequence>
<evidence type="ECO:0000259" key="1">
    <source>
        <dbReference type="Pfam" id="PF18029"/>
    </source>
</evidence>
<dbReference type="EMBL" id="JAESWC010000001">
    <property type="protein sequence ID" value="MBL4934523.1"/>
    <property type="molecule type" value="Genomic_DNA"/>
</dbReference>
<dbReference type="RefSeq" id="WP_202747155.1">
    <property type="nucleotide sequence ID" value="NZ_JAESWC010000001.1"/>
</dbReference>
<dbReference type="PANTHER" id="PTHR35908">
    <property type="entry name" value="HYPOTHETICAL FUSION PROTEIN"/>
    <property type="match status" value="1"/>
</dbReference>
<protein>
    <submittedName>
        <fullName evidence="2">VOC family protein</fullName>
    </submittedName>
</protein>
<dbReference type="Gene3D" id="3.10.180.10">
    <property type="entry name" value="2,3-Dihydroxybiphenyl 1,2-Dioxygenase, domain 1"/>
    <property type="match status" value="1"/>
</dbReference>
<keyword evidence="3" id="KW-1185">Reference proteome</keyword>
<dbReference type="InterPro" id="IPR029068">
    <property type="entry name" value="Glyas_Bleomycin-R_OHBP_Dase"/>
</dbReference>
<dbReference type="Pfam" id="PF18029">
    <property type="entry name" value="Glyoxalase_6"/>
    <property type="match status" value="1"/>
</dbReference>
<dbReference type="PANTHER" id="PTHR35908:SF1">
    <property type="entry name" value="CONSERVED PROTEIN"/>
    <property type="match status" value="1"/>
</dbReference>
<organism evidence="2 3">
    <name type="scientific">Clostridium rhizosphaerae</name>
    <dbReference type="NCBI Taxonomy" id="2803861"/>
    <lineage>
        <taxon>Bacteria</taxon>
        <taxon>Bacillati</taxon>
        <taxon>Bacillota</taxon>
        <taxon>Clostridia</taxon>
        <taxon>Eubacteriales</taxon>
        <taxon>Clostridiaceae</taxon>
        <taxon>Clostridium</taxon>
    </lineage>
</organism>
<dbReference type="SUPFAM" id="SSF54593">
    <property type="entry name" value="Glyoxalase/Bleomycin resistance protein/Dihydroxybiphenyl dioxygenase"/>
    <property type="match status" value="1"/>
</dbReference>
<dbReference type="CDD" id="cd06587">
    <property type="entry name" value="VOC"/>
    <property type="match status" value="1"/>
</dbReference>
<feature type="domain" description="Glyoxalase-like" evidence="1">
    <location>
        <begin position="17"/>
        <end position="128"/>
    </location>
</feature>
<name>A0ABS1T925_9CLOT</name>
<proteinExistence type="predicted"/>
<dbReference type="InterPro" id="IPR041581">
    <property type="entry name" value="Glyoxalase_6"/>
</dbReference>
<evidence type="ECO:0000313" key="2">
    <source>
        <dbReference type="EMBL" id="MBL4934523.1"/>
    </source>
</evidence>